<gene>
    <name evidence="1" type="ORF">QEZ52_10375</name>
</gene>
<dbReference type="Proteomes" id="UP001623232">
    <property type="component" value="Chromosome"/>
</dbReference>
<proteinExistence type="predicted"/>
<evidence type="ECO:0008006" key="3">
    <source>
        <dbReference type="Google" id="ProtNLM"/>
    </source>
</evidence>
<keyword evidence="2" id="KW-1185">Reference proteome</keyword>
<evidence type="ECO:0000313" key="1">
    <source>
        <dbReference type="EMBL" id="WZK90926.1"/>
    </source>
</evidence>
<protein>
    <recommendedName>
        <fullName evidence="3">Phage integrase family protein</fullName>
    </recommendedName>
</protein>
<dbReference type="RefSeq" id="WP_406650229.1">
    <property type="nucleotide sequence ID" value="NZ_CP123584.1"/>
</dbReference>
<organism evidence="1 2">
    <name type="scientific">Aliisedimentitalea scapharcae</name>
    <dbReference type="NCBI Taxonomy" id="1524259"/>
    <lineage>
        <taxon>Bacteria</taxon>
        <taxon>Pseudomonadati</taxon>
        <taxon>Pseudomonadota</taxon>
        <taxon>Alphaproteobacteria</taxon>
        <taxon>Rhodobacterales</taxon>
        <taxon>Roseobacteraceae</taxon>
        <taxon>Aliisedimentitalea</taxon>
    </lineage>
</organism>
<sequence length="85" mass="9399">MTKDGQSRDFPRGTMHHFGVALRPHAFRDCAATSSAGFDPEHAGITRDILGHATVDMAEKNEKRATGISRRNALQSIVENTHRSR</sequence>
<reference evidence="1 2" key="1">
    <citation type="submission" date="2023-04" db="EMBL/GenBank/DDBJ databases">
        <title>Complete genome sequence of Alisedimentitalea scapharcae.</title>
        <authorList>
            <person name="Rong J.-C."/>
            <person name="Yi M.-L."/>
            <person name="Zhao Q."/>
        </authorList>
    </citation>
    <scope>NUCLEOTIDE SEQUENCE [LARGE SCALE GENOMIC DNA]</scope>
    <source>
        <strain evidence="1 2">KCTC 42119</strain>
    </source>
</reference>
<evidence type="ECO:0000313" key="2">
    <source>
        <dbReference type="Proteomes" id="UP001623232"/>
    </source>
</evidence>
<accession>A0ABZ2XXU4</accession>
<dbReference type="EMBL" id="CP123584">
    <property type="protein sequence ID" value="WZK90926.1"/>
    <property type="molecule type" value="Genomic_DNA"/>
</dbReference>
<name>A0ABZ2XXU4_9RHOB</name>